<gene>
    <name evidence="2" type="ORF">pneo_cds_305</name>
</gene>
<evidence type="ECO:0000313" key="2">
    <source>
        <dbReference type="EMBL" id="AVK75912.1"/>
    </source>
</evidence>
<reference evidence="2" key="1">
    <citation type="journal article" date="2018" name="Nat. Commun.">
        <title>Diversity and evolution of the emerging Pandoraviridae family.</title>
        <authorList>
            <person name="Legendre M."/>
            <person name="Fabre E."/>
            <person name="Poirot O."/>
            <person name="Jeudy S."/>
            <person name="Lartigue A."/>
            <person name="Alempic J.M."/>
            <person name="Beucher L."/>
            <person name="Philippe N."/>
            <person name="Bertaux L."/>
            <person name="Christo-Foroux E."/>
            <person name="Labadie K."/>
            <person name="Coute Y."/>
            <person name="Abergel C."/>
            <person name="Claverie J.M."/>
        </authorList>
    </citation>
    <scope>NUCLEOTIDE SEQUENCE [LARGE SCALE GENOMIC DNA]</scope>
    <source>
        <strain evidence="2">Neocaledonia</strain>
    </source>
</reference>
<dbReference type="GeneID" id="36842625"/>
<dbReference type="KEGG" id="vg:36842625"/>
<proteinExistence type="predicted"/>
<sequence>MSDLVGRIVDVDGCDALVLEGRNNRAIYVPRVANLYDPLAVNTRTLDHLRRCSWRGDRVDDAVRSDIRQFAEQELEDSVPTATGAPVAQGAASLPHLTGATSWQVIPYTDGTLSSDMRNRPTINGKPKGPRRPVVQLSGADANGRAIYVEITKIDNGNGVSVHLPRGSAFR</sequence>
<feature type="region of interest" description="Disordered" evidence="1">
    <location>
        <begin position="114"/>
        <end position="135"/>
    </location>
</feature>
<name>A0A2U7UBZ4_9VIRU</name>
<accession>A0A2U7UBZ4</accession>
<protein>
    <submittedName>
        <fullName evidence="2">Uncharacterized protein</fullName>
    </submittedName>
</protein>
<dbReference type="Proteomes" id="UP000249287">
    <property type="component" value="Segment"/>
</dbReference>
<dbReference type="RefSeq" id="YP_009481915.1">
    <property type="nucleotide sequence ID" value="NC_037666.1"/>
</dbReference>
<organism evidence="2">
    <name type="scientific">Pandoravirus neocaledonia</name>
    <dbReference type="NCBI Taxonomy" id="2107708"/>
    <lineage>
        <taxon>Viruses</taxon>
        <taxon>Pandoravirus</taxon>
    </lineage>
</organism>
<dbReference type="EMBL" id="MG011690">
    <property type="protein sequence ID" value="AVK75912.1"/>
    <property type="molecule type" value="Genomic_DNA"/>
</dbReference>
<evidence type="ECO:0000256" key="1">
    <source>
        <dbReference type="SAM" id="MobiDB-lite"/>
    </source>
</evidence>